<keyword evidence="2" id="KW-1185">Reference proteome</keyword>
<dbReference type="Proteomes" id="UP000242469">
    <property type="component" value="Unassembled WGS sequence"/>
</dbReference>
<proteinExistence type="predicted"/>
<dbReference type="RefSeq" id="WP_091821201.1">
    <property type="nucleotide sequence ID" value="NZ_FNRJ01000001.1"/>
</dbReference>
<name>A0A1H3X464_9GAMM</name>
<evidence type="ECO:0000313" key="1">
    <source>
        <dbReference type="EMBL" id="SDZ94199.1"/>
    </source>
</evidence>
<dbReference type="AlphaFoldDB" id="A0A1H3X464"/>
<gene>
    <name evidence="1" type="ORF">SAMN02745729_10136</name>
</gene>
<sequence>MAAIQISAFNSALPGITPRRIQPGFAQYARNADTSLQSLQAMKGLRDSGITTGRTNPKTVYKYANGQWLAFADEVDVVRSPIIDDAWERIYWCGGGYAHPMMASISTATAGSMPYPRSGLRLGVPAPESPPAATPDSDRGEEPITAVTAVYVFTFVTAYDEEGPPSPPSNPVVRWDADDEGSVGGVLVTIPGGLTAATDIRTIRIYRAESGSFQYVADVPYGSTSYIDNILSAELGIACPSIDWDPPAENMSGIGYSPGGALYGFYDNVLTFSEAGRPHAWPIGYRLSLQDDIVAVAETTAGLLVTTKGAPVIVTGSSPSAMSAVRIDDNRACVSKRSMVDMGEFAIYASPDGLVAVSSSGAQLITSKVFSEKEWQALNPATIHAYRVGASYVAFYDNGTPGSFVFSPERGVTFCSEYAHGGYYDRHTDTLCVSLGSTLKEWDKGAQAAYLWRSGIFEVQTGRTGFTCGKVIADGPTMLRLIGDGQTAFEYTVPNGSMFRLPAGYNRVREWQIELEGTAEVFSVQIAQSPEELV</sequence>
<dbReference type="OrthoDB" id="8871616at2"/>
<dbReference type="EMBL" id="FNRJ01000001">
    <property type="protein sequence ID" value="SDZ94199.1"/>
    <property type="molecule type" value="Genomic_DNA"/>
</dbReference>
<evidence type="ECO:0000313" key="2">
    <source>
        <dbReference type="Proteomes" id="UP000242469"/>
    </source>
</evidence>
<protein>
    <submittedName>
        <fullName evidence="1">Uncharacterized protein</fullName>
    </submittedName>
</protein>
<accession>A0A1H3X464</accession>
<reference evidence="2" key="1">
    <citation type="submission" date="2016-10" db="EMBL/GenBank/DDBJ databases">
        <authorList>
            <person name="Varghese N."/>
            <person name="Submissions S."/>
        </authorList>
    </citation>
    <scope>NUCLEOTIDE SEQUENCE [LARGE SCALE GENOMIC DNA]</scope>
    <source>
        <strain evidence="2">DSM 11526</strain>
    </source>
</reference>
<dbReference type="STRING" id="1122198.SAMN02745729_10136"/>
<organism evidence="1 2">
    <name type="scientific">Marinobacterium iners DSM 11526</name>
    <dbReference type="NCBI Taxonomy" id="1122198"/>
    <lineage>
        <taxon>Bacteria</taxon>
        <taxon>Pseudomonadati</taxon>
        <taxon>Pseudomonadota</taxon>
        <taxon>Gammaproteobacteria</taxon>
        <taxon>Oceanospirillales</taxon>
        <taxon>Oceanospirillaceae</taxon>
        <taxon>Marinobacterium</taxon>
    </lineage>
</organism>